<accession>A0A1I7B672</accession>
<dbReference type="InterPro" id="IPR002145">
    <property type="entry name" value="CopG"/>
</dbReference>
<evidence type="ECO:0000313" key="4">
    <source>
        <dbReference type="Proteomes" id="UP000198844"/>
    </source>
</evidence>
<feature type="domain" description="Ribbon-helix-helix protein CopG" evidence="2">
    <location>
        <begin position="14"/>
        <end position="51"/>
    </location>
</feature>
<feature type="region of interest" description="Disordered" evidence="1">
    <location>
        <begin position="53"/>
        <end position="73"/>
    </location>
</feature>
<dbReference type="EMBL" id="FPBH01000004">
    <property type="protein sequence ID" value="SFT82723.1"/>
    <property type="molecule type" value="Genomic_DNA"/>
</dbReference>
<dbReference type="CDD" id="cd21631">
    <property type="entry name" value="RHH_CopG_NikR-like"/>
    <property type="match status" value="1"/>
</dbReference>
<dbReference type="AlphaFoldDB" id="A0A1I7B672"/>
<evidence type="ECO:0000313" key="3">
    <source>
        <dbReference type="EMBL" id="SFT82723.1"/>
    </source>
</evidence>
<name>A0A1I7B672_9BURK</name>
<sequence>MPVSMTRSIDAEIKRVTVTLPRRQLDALQTIAVREDVSVAWLVRKAVDRLLRDGPDLPVTDRVRQNNGAENES</sequence>
<feature type="compositionally biased region" description="Basic and acidic residues" evidence="1">
    <location>
        <begin position="53"/>
        <end position="64"/>
    </location>
</feature>
<dbReference type="Proteomes" id="UP000198844">
    <property type="component" value="Unassembled WGS sequence"/>
</dbReference>
<evidence type="ECO:0000256" key="1">
    <source>
        <dbReference type="SAM" id="MobiDB-lite"/>
    </source>
</evidence>
<dbReference type="GO" id="GO:0006355">
    <property type="term" value="P:regulation of DNA-templated transcription"/>
    <property type="evidence" value="ECO:0007669"/>
    <property type="project" value="InterPro"/>
</dbReference>
<reference evidence="3 4" key="1">
    <citation type="submission" date="2016-10" db="EMBL/GenBank/DDBJ databases">
        <authorList>
            <person name="de Groot N.N."/>
        </authorList>
    </citation>
    <scope>NUCLEOTIDE SEQUENCE [LARGE SCALE GENOMIC DNA]</scope>
    <source>
        <strain evidence="3 4">LMG 27731</strain>
    </source>
</reference>
<organism evidence="3 4">
    <name type="scientific">Paraburkholderia aspalathi</name>
    <dbReference type="NCBI Taxonomy" id="1324617"/>
    <lineage>
        <taxon>Bacteria</taxon>
        <taxon>Pseudomonadati</taxon>
        <taxon>Pseudomonadota</taxon>
        <taxon>Betaproteobacteria</taxon>
        <taxon>Burkholderiales</taxon>
        <taxon>Burkholderiaceae</taxon>
        <taxon>Paraburkholderia</taxon>
    </lineage>
</organism>
<protein>
    <submittedName>
        <fullName evidence="3">Ribbon-helix-helix protein, copG family</fullName>
    </submittedName>
</protein>
<evidence type="ECO:0000259" key="2">
    <source>
        <dbReference type="Pfam" id="PF01402"/>
    </source>
</evidence>
<gene>
    <name evidence="3" type="ORF">SAMN05192563_1004215</name>
</gene>
<dbReference type="Pfam" id="PF01402">
    <property type="entry name" value="RHH_1"/>
    <property type="match status" value="1"/>
</dbReference>
<proteinExistence type="predicted"/>